<dbReference type="Pfam" id="PF04075">
    <property type="entry name" value="F420H2_quin_red"/>
    <property type="match status" value="1"/>
</dbReference>
<dbReference type="GO" id="GO:0052755">
    <property type="term" value="F:coenzyme F420H2:quinone oxidoreductase activity"/>
    <property type="evidence" value="ECO:0007669"/>
    <property type="project" value="RHEA"/>
</dbReference>
<dbReference type="InterPro" id="IPR004378">
    <property type="entry name" value="F420H2_quin_Rdtase"/>
</dbReference>
<sequence length="151" mass="15935">MANNWNDQIIAEFRANGGKVGGPFEGATLLLLHTTGAKSGKERVSPVMAFDLDGKLAIVGSYAGADVDPAWLHNLRPIPMPTSRSAPTPTTCVHERCRGKSGMPPILASSRRHRASVNTKARPTGSSRSSSCSAADTTQIRVPVSGTALRQ</sequence>
<dbReference type="EC" id="1.-.-.-" evidence="4"/>
<evidence type="ECO:0000313" key="4">
    <source>
        <dbReference type="EMBL" id="SUA31260.1"/>
    </source>
</evidence>
<dbReference type="InterPro" id="IPR012349">
    <property type="entry name" value="Split_barrel_FMN-bd"/>
</dbReference>
<evidence type="ECO:0000313" key="5">
    <source>
        <dbReference type="Proteomes" id="UP000255389"/>
    </source>
</evidence>
<keyword evidence="4" id="KW-0560">Oxidoreductase</keyword>
<dbReference type="NCBIfam" id="TIGR00026">
    <property type="entry name" value="hi_GC_TIGR00026"/>
    <property type="match status" value="1"/>
</dbReference>
<evidence type="ECO:0000256" key="3">
    <source>
        <dbReference type="SAM" id="MobiDB-lite"/>
    </source>
</evidence>
<dbReference type="AlphaFoldDB" id="A0A378WEC7"/>
<accession>A0A378WEC7</accession>
<comment type="similarity">
    <text evidence="1">Belongs to the F420H(2)-dependent quinone reductase family.</text>
</comment>
<dbReference type="PANTHER" id="PTHR39428">
    <property type="entry name" value="F420H(2)-DEPENDENT QUINONE REDUCTASE RV1261C"/>
    <property type="match status" value="1"/>
</dbReference>
<comment type="catalytic activity">
    <reaction evidence="2">
        <text>oxidized coenzyme F420-(gamma-L-Glu)(n) + a quinol + H(+) = reduced coenzyme F420-(gamma-L-Glu)(n) + a quinone</text>
        <dbReference type="Rhea" id="RHEA:39663"/>
        <dbReference type="Rhea" id="RHEA-COMP:12939"/>
        <dbReference type="Rhea" id="RHEA-COMP:14378"/>
        <dbReference type="ChEBI" id="CHEBI:15378"/>
        <dbReference type="ChEBI" id="CHEBI:24646"/>
        <dbReference type="ChEBI" id="CHEBI:132124"/>
        <dbReference type="ChEBI" id="CHEBI:133980"/>
        <dbReference type="ChEBI" id="CHEBI:139511"/>
    </reaction>
</comment>
<gene>
    <name evidence="4" type="ORF">NCTC1542_06614</name>
</gene>
<dbReference type="Gene3D" id="2.30.110.10">
    <property type="entry name" value="Electron Transport, Fmn-binding Protein, Chain A"/>
    <property type="match status" value="1"/>
</dbReference>
<dbReference type="GO" id="GO:0070967">
    <property type="term" value="F:coenzyme F420 binding"/>
    <property type="evidence" value="ECO:0007669"/>
    <property type="project" value="TreeGrafter"/>
</dbReference>
<dbReference type="Proteomes" id="UP000255389">
    <property type="component" value="Unassembled WGS sequence"/>
</dbReference>
<evidence type="ECO:0000256" key="1">
    <source>
        <dbReference type="ARBA" id="ARBA00008710"/>
    </source>
</evidence>
<dbReference type="PANTHER" id="PTHR39428:SF1">
    <property type="entry name" value="F420H(2)-DEPENDENT QUINONE REDUCTASE RV1261C"/>
    <property type="match status" value="1"/>
</dbReference>
<organism evidence="4 5">
    <name type="scientific">Mycolicibacterium fortuitum</name>
    <name type="common">Mycobacterium fortuitum</name>
    <dbReference type="NCBI Taxonomy" id="1766"/>
    <lineage>
        <taxon>Bacteria</taxon>
        <taxon>Bacillati</taxon>
        <taxon>Actinomycetota</taxon>
        <taxon>Actinomycetes</taxon>
        <taxon>Mycobacteriales</taxon>
        <taxon>Mycobacteriaceae</taxon>
        <taxon>Mycolicibacterium</taxon>
    </lineage>
</organism>
<feature type="compositionally biased region" description="Polar residues" evidence="3">
    <location>
        <begin position="116"/>
        <end position="125"/>
    </location>
</feature>
<protein>
    <submittedName>
        <fullName evidence="4">Deazaflavin-dependent nitroreductase family protein</fullName>
        <ecNumber evidence="4">1.-.-.-</ecNumber>
    </submittedName>
</protein>
<feature type="compositionally biased region" description="Polar residues" evidence="3">
    <location>
        <begin position="82"/>
        <end position="91"/>
    </location>
</feature>
<dbReference type="EMBL" id="UGQY01000005">
    <property type="protein sequence ID" value="SUA31260.1"/>
    <property type="molecule type" value="Genomic_DNA"/>
</dbReference>
<evidence type="ECO:0000256" key="2">
    <source>
        <dbReference type="ARBA" id="ARBA00049106"/>
    </source>
</evidence>
<reference evidence="4 5" key="1">
    <citation type="submission" date="2018-06" db="EMBL/GenBank/DDBJ databases">
        <authorList>
            <consortium name="Pathogen Informatics"/>
            <person name="Doyle S."/>
        </authorList>
    </citation>
    <scope>NUCLEOTIDE SEQUENCE [LARGE SCALE GENOMIC DNA]</scope>
    <source>
        <strain evidence="4 5">NCTC1542</strain>
    </source>
</reference>
<proteinExistence type="inferred from homology"/>
<name>A0A378WEC7_MYCFO</name>
<feature type="region of interest" description="Disordered" evidence="3">
    <location>
        <begin position="82"/>
        <end position="151"/>
    </location>
</feature>
<dbReference type="GO" id="GO:0005886">
    <property type="term" value="C:plasma membrane"/>
    <property type="evidence" value="ECO:0007669"/>
    <property type="project" value="TreeGrafter"/>
</dbReference>